<evidence type="ECO:0000313" key="2">
    <source>
        <dbReference type="EMBL" id="SCL56000.1"/>
    </source>
</evidence>
<proteinExistence type="predicted"/>
<sequence length="310" mass="34365">MRRRLAEAAERVREHETVGGQVELLRRSVEEAERQLDGLRHAYEREQQDVERLEGRSLTRVVASLRGTRDDDLTRERAEAELAARREADARARLAGLRRDHRAAQARHAELAGAPAAYAALLDERERLLRAGRDRRADRLAALAAEQDWLTARARRVEEAARAAAAARTALAAVRDRLARADGWSTYDTFFGGGLVGSVMKHDRMDDAAAAARVADRWLAVLRTELAGLPGGWVAPELEVGELTRFTDIFLDNIFTDLAVRGRIRRAREAVDRAGTAVDRLRDQLAAEAGEVHRRRAAAAAERVGLLTAP</sequence>
<organism evidence="2 3">
    <name type="scientific">Micromonospora eburnea</name>
    <dbReference type="NCBI Taxonomy" id="227316"/>
    <lineage>
        <taxon>Bacteria</taxon>
        <taxon>Bacillati</taxon>
        <taxon>Actinomycetota</taxon>
        <taxon>Actinomycetes</taxon>
        <taxon>Micromonosporales</taxon>
        <taxon>Micromonosporaceae</taxon>
        <taxon>Micromonospora</taxon>
    </lineage>
</organism>
<keyword evidence="1" id="KW-0175">Coiled coil</keyword>
<gene>
    <name evidence="2" type="ORF">GA0070604_3321</name>
</gene>
<dbReference type="STRING" id="227316.GA0070604_3321"/>
<evidence type="ECO:0000256" key="1">
    <source>
        <dbReference type="SAM" id="Coils"/>
    </source>
</evidence>
<keyword evidence="3" id="KW-1185">Reference proteome</keyword>
<name>A0A1C6UPW3_9ACTN</name>
<feature type="coiled-coil region" evidence="1">
    <location>
        <begin position="22"/>
        <end position="56"/>
    </location>
</feature>
<dbReference type="AlphaFoldDB" id="A0A1C6UPW3"/>
<accession>A0A1C6UPW3</accession>
<protein>
    <submittedName>
        <fullName evidence="2">Uncharacterized protein</fullName>
    </submittedName>
</protein>
<reference evidence="3" key="1">
    <citation type="submission" date="2016-06" db="EMBL/GenBank/DDBJ databases">
        <authorList>
            <person name="Varghese N."/>
            <person name="Submissions Spin"/>
        </authorList>
    </citation>
    <scope>NUCLEOTIDE SEQUENCE [LARGE SCALE GENOMIC DNA]</scope>
    <source>
        <strain evidence="3">DSM 44814</strain>
    </source>
</reference>
<evidence type="ECO:0000313" key="3">
    <source>
        <dbReference type="Proteomes" id="UP000199696"/>
    </source>
</evidence>
<dbReference type="Proteomes" id="UP000199696">
    <property type="component" value="Unassembled WGS sequence"/>
</dbReference>
<dbReference type="EMBL" id="FMHY01000002">
    <property type="protein sequence ID" value="SCL56000.1"/>
    <property type="molecule type" value="Genomic_DNA"/>
</dbReference>